<accession>A0A1X9T5B4</accession>
<keyword evidence="2" id="KW-1185">Reference proteome</keyword>
<dbReference type="Proteomes" id="UP000203507">
    <property type="component" value="Segment"/>
</dbReference>
<keyword evidence="1" id="KW-0378">Hydrolase</keyword>
<dbReference type="KEGG" id="vg:32878226"/>
<sequence length="99" mass="11497">MEQQSLSYKGQGKGCKTLPIRPFSKRLYTAKYNRGSTLAICNVSQRRAIFWHLHLFIAQHSQYLHDPGESRNVFSGLWVKKISNVFLCCEHALPNFDWP</sequence>
<dbReference type="GO" id="GO:0016787">
    <property type="term" value="F:hydrolase activity"/>
    <property type="evidence" value="ECO:0007669"/>
    <property type="project" value="UniProtKB-KW"/>
</dbReference>
<dbReference type="EMBL" id="KX832224">
    <property type="protein sequence ID" value="ARR28892.1"/>
    <property type="molecule type" value="Genomic_DNA"/>
</dbReference>
<protein>
    <submittedName>
        <fullName evidence="1">Glycosyl hydrolase domain protein</fullName>
    </submittedName>
</protein>
<reference evidence="1" key="1">
    <citation type="journal article" date="2017" name="Vet. Pathol.">
        <title>Ranid Herpesvirus 3 and Proliferative Dermatitis in Free-Ranging Wild Common Frogs (Rana Temporaria).</title>
        <authorList>
            <person name="Origgi F.C."/>
            <person name="Schmidt B.R."/>
            <person name="Lohmann P."/>
            <person name="Otten P."/>
            <person name="Akdesir E."/>
            <person name="Gaschen V."/>
            <person name="Aguilar-Bultet L."/>
            <person name="Wahli T."/>
            <person name="Sattler U."/>
            <person name="Stoffel M.H."/>
        </authorList>
    </citation>
    <scope>NUCLEOTIDE SEQUENCE [LARGE SCALE GENOMIC DNA]</scope>
    <source>
        <strain evidence="1">FO1_2015</strain>
    </source>
</reference>
<proteinExistence type="predicted"/>
<dbReference type="RefSeq" id="YP_009362401.1">
    <property type="nucleotide sequence ID" value="NC_034618.1"/>
</dbReference>
<organism evidence="1">
    <name type="scientific">Ranid herpesvirus 3</name>
    <dbReference type="NCBI Taxonomy" id="1987509"/>
    <lineage>
        <taxon>Viruses</taxon>
        <taxon>Duplodnaviria</taxon>
        <taxon>Heunggongvirae</taxon>
        <taxon>Peploviricota</taxon>
        <taxon>Herviviricetes</taxon>
        <taxon>Herpesvirales</taxon>
        <taxon>Alloherpesviridae</taxon>
        <taxon>Batravirus</taxon>
        <taxon>Batravirus ranidallo3</taxon>
    </lineage>
</organism>
<evidence type="ECO:0000313" key="2">
    <source>
        <dbReference type="Proteomes" id="UP000203507"/>
    </source>
</evidence>
<dbReference type="GeneID" id="32878226"/>
<evidence type="ECO:0000313" key="1">
    <source>
        <dbReference type="EMBL" id="ARR28892.1"/>
    </source>
</evidence>
<name>A0A1X9T5B4_9VIRU</name>